<gene>
    <name evidence="3" type="ORF">PF005_g22551</name>
    <name evidence="2" type="ORF">PF007_g21768</name>
</gene>
<organism evidence="2 5">
    <name type="scientific">Phytophthora fragariae</name>
    <dbReference type="NCBI Taxonomy" id="53985"/>
    <lineage>
        <taxon>Eukaryota</taxon>
        <taxon>Sar</taxon>
        <taxon>Stramenopiles</taxon>
        <taxon>Oomycota</taxon>
        <taxon>Peronosporomycetes</taxon>
        <taxon>Peronosporales</taxon>
        <taxon>Peronosporaceae</taxon>
        <taxon>Phytophthora</taxon>
    </lineage>
</organism>
<dbReference type="Proteomes" id="UP000441208">
    <property type="component" value="Unassembled WGS sequence"/>
</dbReference>
<sequence>MVEKQVKMDFAKRELKYRDNSGEKVILPFTCHGITSLQQEGYGSDEVGENGQARNKHA</sequence>
<evidence type="ECO:0000313" key="3">
    <source>
        <dbReference type="EMBL" id="KAE9182284.1"/>
    </source>
</evidence>
<reference evidence="4 5" key="1">
    <citation type="submission" date="2018-08" db="EMBL/GenBank/DDBJ databases">
        <title>Genomic investigation of the strawberry pathogen Phytophthora fragariae indicates pathogenicity is determined by transcriptional variation in three key races.</title>
        <authorList>
            <person name="Adams T.M."/>
            <person name="Armitage A.D."/>
            <person name="Sobczyk M.K."/>
            <person name="Bates H.J."/>
            <person name="Dunwell J.M."/>
            <person name="Nellist C.F."/>
            <person name="Harrison R.J."/>
        </authorList>
    </citation>
    <scope>NUCLEOTIDE SEQUENCE [LARGE SCALE GENOMIC DNA]</scope>
    <source>
        <strain evidence="3 4">NOV-27</strain>
        <strain evidence="2 5">NOV-71</strain>
    </source>
</reference>
<protein>
    <submittedName>
        <fullName evidence="2">Uncharacterized protein</fullName>
    </submittedName>
</protein>
<dbReference type="OrthoDB" id="121351at2759"/>
<evidence type="ECO:0000313" key="5">
    <source>
        <dbReference type="Proteomes" id="UP000441208"/>
    </source>
</evidence>
<evidence type="ECO:0000256" key="1">
    <source>
        <dbReference type="SAM" id="MobiDB-lite"/>
    </source>
</evidence>
<evidence type="ECO:0000313" key="4">
    <source>
        <dbReference type="Proteomes" id="UP000433483"/>
    </source>
</evidence>
<name>A0A6A3QY93_9STRA</name>
<proteinExistence type="predicted"/>
<dbReference type="Proteomes" id="UP000433483">
    <property type="component" value="Unassembled WGS sequence"/>
</dbReference>
<accession>A0A6A3QY93</accession>
<dbReference type="AlphaFoldDB" id="A0A6A3QY93"/>
<feature type="region of interest" description="Disordered" evidence="1">
    <location>
        <begin position="38"/>
        <end position="58"/>
    </location>
</feature>
<keyword evidence="4" id="KW-1185">Reference proteome</keyword>
<evidence type="ECO:0000313" key="2">
    <source>
        <dbReference type="EMBL" id="KAE9083778.1"/>
    </source>
</evidence>
<dbReference type="EMBL" id="QXGB01002041">
    <property type="protein sequence ID" value="KAE9182284.1"/>
    <property type="molecule type" value="Genomic_DNA"/>
</dbReference>
<dbReference type="EMBL" id="QXFZ01001871">
    <property type="protein sequence ID" value="KAE9083778.1"/>
    <property type="molecule type" value="Genomic_DNA"/>
</dbReference>
<comment type="caution">
    <text evidence="2">The sequence shown here is derived from an EMBL/GenBank/DDBJ whole genome shotgun (WGS) entry which is preliminary data.</text>
</comment>